<sequence length="2818" mass="306863">EVTVRASKLSWSRDQGAKSPLQEIPDVKAQSACLNTTLLDGQTYHIMIRATDIMGNYKDDEVEVSIDHTGPSVSIEGLRGRFGRDGLYVHNTTDLSSMLLLVRAADPHSGVSTLEWTLGTRDLSHDLGSGAIGVNRLNVTGCNGTEDCYCPSVGPCEIEKYLFSFPRLVSNNTIDGQHHREYYITITATNHASLHSRQMMDILIDESPPTVGVVLEGLSDDDQAEMDFTSSDVVHVRWHGFLDHESGILLYRVVLADRCLTDEEMDAADNATDVEGNTAVVLKFPKEGQYVVSVVAYNGAMQPSGVACSDGITFDSTPPALRNVSITRARIGRATACSQSNEPWLINENLTRVKLSPTKDCLEVCLSASPSADHLPVTSNFTLEEDLSSDMCLRLRKLTAYDFILLPSDYLRLSWIGVDEESEMEEYHVGMGRDRTTASAPDLLPFTPTHGHHSYHARHSGLGHGAVFFIFLRALSKAGLQVNLTLGPVIIDVTPPVVTRHLTAEINDKFLVVTWTNETFQDPEHPGGLDFDVTYRVGYEESFATPFLSLPESSLSTCLKNNVTGCARYPISALQVHDTEEGRSFFFQLHVANAAGHLTTVNTSSVKLPAHFPPSHGVVADVVKSRSTLSTTSPPTTAATTQFSSPPSSAPTTSDDANSSSATGTRTDPTISPITEKQQGLSRLPEFSKDVDLLLQREEICIAWSGFYHAEEVSIEVGVGTAPKKDDVAPFITVADKFGPVCLNASNFPSYTKLFSVVKATSSGGTATFFSDGFLFLQRHDVDNKLMVFNGKACTADDVVGTHLLPPQSPLELNLTTTLQVLPGDTVFVQFSPFVEKVAFPEAVVIQTTLTGYQIVLKSADINVVLPTPPVANTTVELFLCLKDSSLLFTPESHMTVTWEMTGPWTNLAEDLRVTIMDETCMETASKKDKYKELQCRFAEKHARATGRSVSFPGKIVYPGHVYTAQVAACFDDECLPSVSSQPVLYDGISRSVVFDKAVLRTFSTQEVEAEFKATIDPAVSLSDSTSCVYRWALTRDSAGSLPVSDWKVEEAASCSNLQRDSRLSLHGRTQGTMYVCVHPVFPWKAENPTCHRLSRPASSSQVDPLHVIELSQETLRRTDFEQYLHSQQLGSKLHDLYNLDLDYAGSNVMLSAVLTDGTERNVTWFLMTEQRVPPDGNCASDVACVTSQTTDSAKVTFPRAQSKLRDGQIYFVCTTVSPRTNSGPSHQPSSSQRDLCGNGIVIDDFPPVRGTVSIGNAGNGYLADNSHVQVTWQGFSDVETTVTHLPDEITLNFSVALGSYPGAEDIAHYVSVGQQTTWVFDQLKIASGVTCIATVKAEDRVGHVTEVSSVPVTVDNTPPSVGRVILGTTETTGNNFVAGGELTVRWENARDSESGVDNMEVAIFSEGGQDEIVPFQKCQGNSALLSDTTSLVDGHTYIALLKVTNRAGLTALASSEPFVVDSSPPDQGFVLNNAAKSSDHGAYSTEVGVYRVYWSGFSDPHSGLHYYRVGLGSKPEQTDVHPFIYVGLQTSFVWTREFEQGKKYYATVEACNRAGLCRVTSSRSLTFDNSPPLAGHVTVGFDGHRNRYLGHNTSLPMQWTGFSDPQTGIQDFSWCVGTSSGGCDVIPLTQTLLSRATVKSGVALPNATPLYATVHARNPAGLSTVSASDIFVVDTTPPEVVTEPHFLSPRDGSPTDRQWDRSVLRLTWKFSDPDSSVVSNTVNIRSQLSGRLLVDPFSTASSAELILPLDEDHLLMDGDSYWAAVTACNAAGLCTTRTSHMLLIDSTPPVVGTFRSPLTWQKTSPSTGNPHVLVNVTWVGFADAESSIASYYVSAGRAFNGDELSNGQIQVVHNNSTRIQHWSFDIDEDVTSGEILHFSIWAENGLGLRSPIARMEFEVAPDENNNNLGSLISRRHSCEAIYCTGECTCAKSCQADINSCQDLDPARSGVEINPYIGLSSDPFAIITSAKCLEGHWNLSDASILANISRFEVSFSLEGMSGDQGLIFNAPSESPWNDVGRNLDAVLCLPGNTTLTTGQNNVLHVRAWLSHNHRVTVTSDPIVVDHTAPKVRRGGVVLDSDATCRQDVDYITTEPHVTVCWDRTFMETDSTIAGFEIWAGTSPQADDLQKPVHVGLNTSFTISTTGLEQGTPYYATVRAVNSAGLMTTATSDGFTVDVTPPVAGVVFNTHGHTNRHAQSSTTSMHASWHGFNDRHSGVTSYHVALYDASDLAKSILPFKNIGFRTKYMFEGLTLRDKHSYIVLVKAQDAAGLESKPVSSTPILIDTTPPEGIACNKYRREEEQPLIYTDTPTFGYYTFQAEFQVAESTRDELVKVVVRAYELELGASGYISVGELKMPLYFKHAEPGNATAEHEFILPVTVNETMTVAVDASLGVRISAELYRCFNTAPSAQGSVTIRQMSQYDVSVCARIHDEESGIRSIIAGLGTTPGGLQVKPLTPVGHSGHAVVNVHVQHGLPLYATVHVENHAGQWSRFISLPITMDRTPPEIRDIKLSLRYEGEGEGLINGTEVWAEAEWASEDKESGVVTCECHLAGQSTLGSPTQRTSHVVHGQCTWQLRHPQHGSSVRVTVSCVNGVKIHEQVMSYPTQILLHPPDLTQATLASVSNNPMMSPFEKSDLEFRSSNSSLEFFWHGVDDPTVTQFQYRFLHESSPIGGWSPLDSYKTSAILERGSQKLPTGSVTAQVRATNARQMTSDVVSASVKVDDGQPMLTGKRAIVVCSSNILRLDWQGVFKVNRDVTFSVYAGNAEGYGDVINHVITKETSYQGSCSSQESRSLFLTISAVYVSGQSTVYQAELGL</sequence>
<dbReference type="CDD" id="cd00063">
    <property type="entry name" value="FN3"/>
    <property type="match status" value="1"/>
</dbReference>
<evidence type="ECO:0000313" key="4">
    <source>
        <dbReference type="Proteomes" id="UP001519460"/>
    </source>
</evidence>
<feature type="domain" description="Fibronectin type-III" evidence="2">
    <location>
        <begin position="2082"/>
        <end position="2182"/>
    </location>
</feature>
<feature type="compositionally biased region" description="Polar residues" evidence="1">
    <location>
        <begin position="664"/>
        <end position="681"/>
    </location>
</feature>
<evidence type="ECO:0000259" key="2">
    <source>
        <dbReference type="PROSITE" id="PS50853"/>
    </source>
</evidence>
<dbReference type="EMBL" id="JACVVK020000090">
    <property type="protein sequence ID" value="KAK7493679.1"/>
    <property type="molecule type" value="Genomic_DNA"/>
</dbReference>
<feature type="region of interest" description="Disordered" evidence="1">
    <location>
        <begin position="626"/>
        <end position="681"/>
    </location>
</feature>
<name>A0ABD0L2G7_9CAEN</name>
<feature type="compositionally biased region" description="Low complexity" evidence="1">
    <location>
        <begin position="626"/>
        <end position="663"/>
    </location>
</feature>
<dbReference type="SUPFAM" id="SSF49265">
    <property type="entry name" value="Fibronectin type III"/>
    <property type="match status" value="2"/>
</dbReference>
<dbReference type="PROSITE" id="PS50853">
    <property type="entry name" value="FN3"/>
    <property type="match status" value="1"/>
</dbReference>
<dbReference type="PANTHER" id="PTHR16897:SF2">
    <property type="entry name" value="OS03G0226600 PROTEIN"/>
    <property type="match status" value="1"/>
</dbReference>
<dbReference type="InterPro" id="IPR036116">
    <property type="entry name" value="FN3_sf"/>
</dbReference>
<comment type="caution">
    <text evidence="3">The sequence shown here is derived from an EMBL/GenBank/DDBJ whole genome shotgun (WGS) entry which is preliminary data.</text>
</comment>
<evidence type="ECO:0000256" key="1">
    <source>
        <dbReference type="SAM" id="MobiDB-lite"/>
    </source>
</evidence>
<dbReference type="InterPro" id="IPR013783">
    <property type="entry name" value="Ig-like_fold"/>
</dbReference>
<feature type="non-terminal residue" evidence="3">
    <location>
        <position position="1"/>
    </location>
</feature>
<dbReference type="Proteomes" id="UP001519460">
    <property type="component" value="Unassembled WGS sequence"/>
</dbReference>
<dbReference type="PANTHER" id="PTHR16897">
    <property type="entry name" value="OS10G0105400 PROTEIN"/>
    <property type="match status" value="1"/>
</dbReference>
<evidence type="ECO:0000313" key="3">
    <source>
        <dbReference type="EMBL" id="KAK7493679.1"/>
    </source>
</evidence>
<organism evidence="3 4">
    <name type="scientific">Batillaria attramentaria</name>
    <dbReference type="NCBI Taxonomy" id="370345"/>
    <lineage>
        <taxon>Eukaryota</taxon>
        <taxon>Metazoa</taxon>
        <taxon>Spiralia</taxon>
        <taxon>Lophotrochozoa</taxon>
        <taxon>Mollusca</taxon>
        <taxon>Gastropoda</taxon>
        <taxon>Caenogastropoda</taxon>
        <taxon>Sorbeoconcha</taxon>
        <taxon>Cerithioidea</taxon>
        <taxon>Batillariidae</taxon>
        <taxon>Batillaria</taxon>
    </lineage>
</organism>
<dbReference type="SMART" id="SM00060">
    <property type="entry name" value="FN3"/>
    <property type="match status" value="3"/>
</dbReference>
<proteinExistence type="predicted"/>
<dbReference type="Gene3D" id="2.60.40.10">
    <property type="entry name" value="Immunoglobulins"/>
    <property type="match status" value="1"/>
</dbReference>
<keyword evidence="4" id="KW-1185">Reference proteome</keyword>
<protein>
    <recommendedName>
        <fullName evidence="2">Fibronectin type-III domain-containing protein</fullName>
    </recommendedName>
</protein>
<accession>A0ABD0L2G7</accession>
<reference evidence="3 4" key="1">
    <citation type="journal article" date="2023" name="Sci. Data">
        <title>Genome assembly of the Korean intertidal mud-creeper Batillaria attramentaria.</title>
        <authorList>
            <person name="Patra A.K."/>
            <person name="Ho P.T."/>
            <person name="Jun S."/>
            <person name="Lee S.J."/>
            <person name="Kim Y."/>
            <person name="Won Y.J."/>
        </authorList>
    </citation>
    <scope>NUCLEOTIDE SEQUENCE [LARGE SCALE GENOMIC DNA]</scope>
    <source>
        <strain evidence="3">Wonlab-2016</strain>
    </source>
</reference>
<dbReference type="InterPro" id="IPR003961">
    <property type="entry name" value="FN3_dom"/>
</dbReference>
<gene>
    <name evidence="3" type="ORF">BaRGS_00015008</name>
</gene>